<evidence type="ECO:0000313" key="1">
    <source>
        <dbReference type="EMBL" id="VDN81983.1"/>
    </source>
</evidence>
<reference evidence="3" key="1">
    <citation type="submission" date="2017-02" db="UniProtKB">
        <authorList>
            <consortium name="WormBaseParasite"/>
        </authorList>
    </citation>
    <scope>IDENTIFICATION</scope>
</reference>
<dbReference type="Proteomes" id="UP000278627">
    <property type="component" value="Unassembled WGS sequence"/>
</dbReference>
<protein>
    <submittedName>
        <fullName evidence="3">Toxin</fullName>
    </submittedName>
</protein>
<organism evidence="3">
    <name type="scientific">Brugia pahangi</name>
    <name type="common">Filarial nematode worm</name>
    <dbReference type="NCBI Taxonomy" id="6280"/>
    <lineage>
        <taxon>Eukaryota</taxon>
        <taxon>Metazoa</taxon>
        <taxon>Ecdysozoa</taxon>
        <taxon>Nematoda</taxon>
        <taxon>Chromadorea</taxon>
        <taxon>Rhabditida</taxon>
        <taxon>Spirurina</taxon>
        <taxon>Spiruromorpha</taxon>
        <taxon>Filarioidea</taxon>
        <taxon>Onchocercidae</taxon>
        <taxon>Brugia</taxon>
    </lineage>
</organism>
<keyword evidence="2" id="KW-1185">Reference proteome</keyword>
<dbReference type="WBParaSite" id="BPAG_0000079601-mRNA-1">
    <property type="protein sequence ID" value="BPAG_0000079601-mRNA-1"/>
    <property type="gene ID" value="BPAG_0000079601"/>
</dbReference>
<evidence type="ECO:0000313" key="2">
    <source>
        <dbReference type="Proteomes" id="UP000278627"/>
    </source>
</evidence>
<gene>
    <name evidence="1" type="ORF">BPAG_LOCUS797</name>
</gene>
<evidence type="ECO:0000313" key="3">
    <source>
        <dbReference type="WBParaSite" id="BPAG_0000079601-mRNA-1"/>
    </source>
</evidence>
<accession>A0A0N4SYI5</accession>
<reference evidence="1 2" key="2">
    <citation type="submission" date="2018-11" db="EMBL/GenBank/DDBJ databases">
        <authorList>
            <consortium name="Pathogen Informatics"/>
        </authorList>
    </citation>
    <scope>NUCLEOTIDE SEQUENCE [LARGE SCALE GENOMIC DNA]</scope>
</reference>
<sequence>MIRISTEKAILSDRNIVQKWENDPIIGVVNYEKFDEDSLRLNRSQPHLVAVSATIFVISNFQGIDYLGISLPVKNLPMTASFVLKKDLNPKHFSEVSEVRSSRLIGENVV</sequence>
<dbReference type="EMBL" id="UZAD01000043">
    <property type="protein sequence ID" value="VDN81983.1"/>
    <property type="molecule type" value="Genomic_DNA"/>
</dbReference>
<proteinExistence type="predicted"/>
<name>A0A0N4SYI5_BRUPA</name>
<dbReference type="AlphaFoldDB" id="A0A0N4SYI5"/>